<dbReference type="AlphaFoldDB" id="A0A1C3JTX4"/>
<keyword evidence="3" id="KW-1185">Reference proteome</keyword>
<accession>A0A1C3JTX4</accession>
<evidence type="ECO:0000313" key="1">
    <source>
        <dbReference type="EMBL" id="SBT18674.1"/>
    </source>
</evidence>
<name>A0A1C3JTX4_9GAMM</name>
<dbReference type="Proteomes" id="UP000092871">
    <property type="component" value="Unassembled WGS sequence"/>
</dbReference>
<organism evidence="1 4">
    <name type="scientific">Marinomonas gallaica</name>
    <dbReference type="NCBI Taxonomy" id="1806667"/>
    <lineage>
        <taxon>Bacteria</taxon>
        <taxon>Pseudomonadati</taxon>
        <taxon>Pseudomonadota</taxon>
        <taxon>Gammaproteobacteria</taxon>
        <taxon>Oceanospirillales</taxon>
        <taxon>Oceanospirillaceae</taxon>
        <taxon>Marinomonas</taxon>
    </lineage>
</organism>
<evidence type="ECO:0000313" key="4">
    <source>
        <dbReference type="Proteomes" id="UP000092871"/>
    </source>
</evidence>
<sequence>MTRHEMPDLADKLFQEGAFDLASEFRSHSMILVRKGNSYRNARKDDPEMNIKYDLIAEMRATLSLEKMLPVEKDYAAITFFEKLKLMSATEGIRTSA</sequence>
<dbReference type="EMBL" id="FLRB01000013">
    <property type="protein sequence ID" value="SBT21629.1"/>
    <property type="molecule type" value="Genomic_DNA"/>
</dbReference>
<dbReference type="RefSeq" id="WP_067037636.1">
    <property type="nucleotide sequence ID" value="NZ_FLRA01000023.1"/>
</dbReference>
<evidence type="ECO:0000313" key="2">
    <source>
        <dbReference type="EMBL" id="SBT21629.1"/>
    </source>
</evidence>
<evidence type="ECO:0000313" key="3">
    <source>
        <dbReference type="Proteomes" id="UP000092840"/>
    </source>
</evidence>
<reference evidence="2 3" key="1">
    <citation type="submission" date="2016-06" db="EMBL/GenBank/DDBJ databases">
        <authorList>
            <person name="Rodrigo-Torres L."/>
            <person name="Arahal D.R."/>
        </authorList>
    </citation>
    <scope>NUCLEOTIDE SEQUENCE [LARGE SCALE GENOMIC DNA]</scope>
    <source>
        <strain evidence="2 3">CECT 5116</strain>
    </source>
</reference>
<proteinExistence type="predicted"/>
<protein>
    <submittedName>
        <fullName evidence="1">Uncharacterized protein</fullName>
    </submittedName>
</protein>
<gene>
    <name evidence="1" type="ORF">MGA5115_02821</name>
    <name evidence="2" type="ORF">MGA5116_02225</name>
</gene>
<reference evidence="1 4" key="2">
    <citation type="submission" date="2016-06" db="EMBL/GenBank/DDBJ databases">
        <authorList>
            <person name="Kjaerup R.B."/>
            <person name="Dalgaard T.S."/>
            <person name="Juul-Madsen H.R."/>
        </authorList>
    </citation>
    <scope>NUCLEOTIDE SEQUENCE [LARGE SCALE GENOMIC DNA]</scope>
    <source>
        <strain evidence="1 4">CECT 5115</strain>
    </source>
</reference>
<dbReference type="Proteomes" id="UP000092840">
    <property type="component" value="Unassembled WGS sequence"/>
</dbReference>
<dbReference type="EMBL" id="FLRA01000023">
    <property type="protein sequence ID" value="SBT18674.1"/>
    <property type="molecule type" value="Genomic_DNA"/>
</dbReference>